<keyword evidence="2" id="KW-0805">Transcription regulation</keyword>
<dbReference type="PANTHER" id="PTHR21277:SF5">
    <property type="entry name" value="TRANSCRIPTIONAL ADAPTER 1"/>
    <property type="match status" value="1"/>
</dbReference>
<keyword evidence="4" id="KW-0539">Nucleus</keyword>
<proteinExistence type="predicted"/>
<dbReference type="OrthoDB" id="10264870at2759"/>
<dbReference type="AlphaFoldDB" id="W6MS45"/>
<dbReference type="GO" id="GO:0046695">
    <property type="term" value="C:SLIK (SAGA-like) complex"/>
    <property type="evidence" value="ECO:0007669"/>
    <property type="project" value="EnsemblFungi"/>
</dbReference>
<dbReference type="GO" id="GO:0003713">
    <property type="term" value="F:transcription coactivator activity"/>
    <property type="evidence" value="ECO:0007669"/>
    <property type="project" value="EnsemblFungi"/>
</dbReference>
<dbReference type="HOGENOM" id="CLU_033254_1_0_1"/>
<dbReference type="STRING" id="1382522.W6MS45"/>
<evidence type="ECO:0000313" key="6">
    <source>
        <dbReference type="Proteomes" id="UP000019384"/>
    </source>
</evidence>
<dbReference type="GO" id="GO:0006325">
    <property type="term" value="P:chromatin organization"/>
    <property type="evidence" value="ECO:0007669"/>
    <property type="project" value="EnsemblFungi"/>
</dbReference>
<evidence type="ECO:0000256" key="1">
    <source>
        <dbReference type="ARBA" id="ARBA00004123"/>
    </source>
</evidence>
<reference evidence="5" key="1">
    <citation type="submission" date="2013-12" db="EMBL/GenBank/DDBJ databases">
        <authorList>
            <person name="Genoscope - CEA"/>
        </authorList>
    </citation>
    <scope>NUCLEOTIDE SEQUENCE</scope>
    <source>
        <strain evidence="5">CBS 1993</strain>
    </source>
</reference>
<dbReference type="Proteomes" id="UP000019384">
    <property type="component" value="Unassembled WGS sequence"/>
</dbReference>
<dbReference type="GO" id="GO:0006357">
    <property type="term" value="P:regulation of transcription by RNA polymerase II"/>
    <property type="evidence" value="ECO:0007669"/>
    <property type="project" value="EnsemblFungi"/>
</dbReference>
<keyword evidence="6" id="KW-1185">Reference proteome</keyword>
<comment type="subcellular location">
    <subcellularLocation>
        <location evidence="1">Nucleus</location>
    </subcellularLocation>
</comment>
<dbReference type="PANTHER" id="PTHR21277">
    <property type="entry name" value="TRANSCRIPTIONAL ADAPTER 1"/>
    <property type="match status" value="1"/>
</dbReference>
<dbReference type="InterPro" id="IPR024738">
    <property type="entry name" value="Hfi1/Tada1"/>
</dbReference>
<dbReference type="GO" id="GO:0006366">
    <property type="term" value="P:transcription by RNA polymerase II"/>
    <property type="evidence" value="ECO:0007669"/>
    <property type="project" value="EnsemblFungi"/>
</dbReference>
<gene>
    <name evidence="5" type="ORF">KUCA_T00005604001</name>
</gene>
<protein>
    <recommendedName>
        <fullName evidence="7">Transcriptional coactivator HFI1/ADA1</fullName>
    </recommendedName>
</protein>
<organism evidence="5 6">
    <name type="scientific">Kuraishia capsulata CBS 1993</name>
    <dbReference type="NCBI Taxonomy" id="1382522"/>
    <lineage>
        <taxon>Eukaryota</taxon>
        <taxon>Fungi</taxon>
        <taxon>Dikarya</taxon>
        <taxon>Ascomycota</taxon>
        <taxon>Saccharomycotina</taxon>
        <taxon>Pichiomycetes</taxon>
        <taxon>Pichiales</taxon>
        <taxon>Pichiaceae</taxon>
        <taxon>Kuraishia</taxon>
    </lineage>
</organism>
<evidence type="ECO:0000313" key="5">
    <source>
        <dbReference type="EMBL" id="CDK29611.1"/>
    </source>
</evidence>
<dbReference type="RefSeq" id="XP_022461595.1">
    <property type="nucleotide sequence ID" value="XM_022600464.1"/>
</dbReference>
<sequence length="385" mass="43057">MPQTSSVSTPVVNGKAVRHLQKLSNGRIEIENLVNEFQKRLGKNWDGYQIAVSLFLVGKLSRQELVEELDGILDARTIKLHNQLLLANLANSVREGPIDGISTAGFGGSSLGKRRKDSRKNSSQYERLKKDILALPIRERRRIKGITREAGKTGMVNSCITLTRQSMLPKVPIVNNKETGIAGNTIQWAQDVMHGFQTPLATETFEIPDNDSLKARMLWIAREHGLIGQLNDQVVEFLLHALETHLRGLVESVIDVVKYRKLRYAPDIIDEVQNGAPSEPVTTSNHRRVTLTLEDVHDTITQQPYIIEPGGPTLRLENILLENDDLQTEDKTGIAHLLRPIPNRSLDELKLRQPMLSSVANTANGAPDSSNKNELNWLIHDILTE</sequence>
<name>W6MS45_9ASCO</name>
<keyword evidence="3" id="KW-0804">Transcription</keyword>
<dbReference type="CDD" id="cd22933">
    <property type="entry name" value="HFD_HFI1"/>
    <property type="match status" value="1"/>
</dbReference>
<dbReference type="GO" id="GO:0005634">
    <property type="term" value="C:nucleus"/>
    <property type="evidence" value="ECO:0007669"/>
    <property type="project" value="UniProtKB-SubCell"/>
</dbReference>
<dbReference type="GeneID" id="34522983"/>
<dbReference type="GO" id="GO:0000124">
    <property type="term" value="C:SAGA complex"/>
    <property type="evidence" value="ECO:0007669"/>
    <property type="project" value="EnsemblFungi"/>
</dbReference>
<accession>W6MS45</accession>
<evidence type="ECO:0000256" key="3">
    <source>
        <dbReference type="ARBA" id="ARBA00023163"/>
    </source>
</evidence>
<evidence type="ECO:0008006" key="7">
    <source>
        <dbReference type="Google" id="ProtNLM"/>
    </source>
</evidence>
<dbReference type="EMBL" id="HG793131">
    <property type="protein sequence ID" value="CDK29611.1"/>
    <property type="molecule type" value="Genomic_DNA"/>
</dbReference>
<evidence type="ECO:0000256" key="4">
    <source>
        <dbReference type="ARBA" id="ARBA00023242"/>
    </source>
</evidence>
<reference evidence="5" key="2">
    <citation type="submission" date="2014-02" db="EMBL/GenBank/DDBJ databases">
        <title>Complete DNA sequence of /Kuraishia capsulata/ illustrates novel genomic features among budding yeasts (/Saccharomycotina/).</title>
        <authorList>
            <person name="Morales L."/>
            <person name="Noel B."/>
            <person name="Porcel B."/>
            <person name="Marcet-Houben M."/>
            <person name="Hullo M-F."/>
            <person name="Sacerdot C."/>
            <person name="Tekaia F."/>
            <person name="Leh-Louis V."/>
            <person name="Despons L."/>
            <person name="Khanna V."/>
            <person name="Aury J-M."/>
            <person name="Barbe V."/>
            <person name="Couloux A."/>
            <person name="Labadie K."/>
            <person name="Pelletier E."/>
            <person name="Souciet J-L."/>
            <person name="Boekhout T."/>
            <person name="Gabaldon T."/>
            <person name="Wincker P."/>
            <person name="Dujon B."/>
        </authorList>
    </citation>
    <scope>NUCLEOTIDE SEQUENCE</scope>
    <source>
        <strain evidence="5">CBS 1993</strain>
    </source>
</reference>
<dbReference type="Pfam" id="PF12767">
    <property type="entry name" value="SAGA-Tad1"/>
    <property type="match status" value="1"/>
</dbReference>
<evidence type="ECO:0000256" key="2">
    <source>
        <dbReference type="ARBA" id="ARBA00023015"/>
    </source>
</evidence>